<dbReference type="AlphaFoldDB" id="A0A409W1A4"/>
<name>A0A409W1A4_9AGAR</name>
<feature type="compositionally biased region" description="Acidic residues" evidence="1">
    <location>
        <begin position="414"/>
        <end position="432"/>
    </location>
</feature>
<dbReference type="EMBL" id="NHTK01005877">
    <property type="protein sequence ID" value="PPQ72287.1"/>
    <property type="molecule type" value="Genomic_DNA"/>
</dbReference>
<comment type="caution">
    <text evidence="2">The sequence shown here is derived from an EMBL/GenBank/DDBJ whole genome shotgun (WGS) entry which is preliminary data.</text>
</comment>
<keyword evidence="3" id="KW-1185">Reference proteome</keyword>
<protein>
    <recommendedName>
        <fullName evidence="4">F-box domain-containing protein</fullName>
    </recommendedName>
</protein>
<sequence length="481" mass="54207">MSISCQVPPEIWREILLRCLPPSDLIQLKSSLNPIWHAMVRQKKAIVLVCWQWYELGLPFLYEDICIMRPHQLALLHGTLKQSEPLRHHVKRLRISTIVPNRFMKTFQVIFQAVLNSCPSLAVLDLVKHCGLPDNTKILVTPCLRLPSNVTSLTIGARFGDRPQHGTIHHILASVCQTLIHLSVVDFKPLSQLTFPALTTLIFIGGCSSWPLTVSDLYLTDGYDYPALQDVTFLSPGRWYYPQASIARFTAFCDKYGSHLRTLQMNTPLVCASPPQLSPVASYVPNVWHDMINKCPLLEHIFLPACVVVSIRHPHIKWVDVWECARVDMQLPCTCLEIVAGHVIKDNFPSIQGVRVFASNLDRHYPRISTFLPPSLNVGSDFKPFNVEFPRLNVVRHEAGRVFCPLFESNWADDEDSDDTYEEDSGSDDDSSSDGSDISTDEISSGPDEYDDGDDMDEDGNWLGPMDCDLLLERYGTGTST</sequence>
<organism evidence="2 3">
    <name type="scientific">Panaeolus cyanescens</name>
    <dbReference type="NCBI Taxonomy" id="181874"/>
    <lineage>
        <taxon>Eukaryota</taxon>
        <taxon>Fungi</taxon>
        <taxon>Dikarya</taxon>
        <taxon>Basidiomycota</taxon>
        <taxon>Agaricomycotina</taxon>
        <taxon>Agaricomycetes</taxon>
        <taxon>Agaricomycetidae</taxon>
        <taxon>Agaricales</taxon>
        <taxon>Agaricineae</taxon>
        <taxon>Galeropsidaceae</taxon>
        <taxon>Panaeolus</taxon>
    </lineage>
</organism>
<dbReference type="Proteomes" id="UP000284842">
    <property type="component" value="Unassembled WGS sequence"/>
</dbReference>
<evidence type="ECO:0000313" key="2">
    <source>
        <dbReference type="EMBL" id="PPQ72287.1"/>
    </source>
</evidence>
<feature type="region of interest" description="Disordered" evidence="1">
    <location>
        <begin position="414"/>
        <end position="465"/>
    </location>
</feature>
<dbReference type="OrthoDB" id="3258555at2759"/>
<gene>
    <name evidence="2" type="ORF">CVT24_004676</name>
</gene>
<evidence type="ECO:0008006" key="4">
    <source>
        <dbReference type="Google" id="ProtNLM"/>
    </source>
</evidence>
<feature type="compositionally biased region" description="Low complexity" evidence="1">
    <location>
        <begin position="433"/>
        <end position="445"/>
    </location>
</feature>
<feature type="compositionally biased region" description="Acidic residues" evidence="1">
    <location>
        <begin position="448"/>
        <end position="460"/>
    </location>
</feature>
<evidence type="ECO:0000313" key="3">
    <source>
        <dbReference type="Proteomes" id="UP000284842"/>
    </source>
</evidence>
<dbReference type="InParanoid" id="A0A409W1A4"/>
<evidence type="ECO:0000256" key="1">
    <source>
        <dbReference type="SAM" id="MobiDB-lite"/>
    </source>
</evidence>
<accession>A0A409W1A4</accession>
<proteinExistence type="predicted"/>
<reference evidence="2 3" key="1">
    <citation type="journal article" date="2018" name="Evol. Lett.">
        <title>Horizontal gene cluster transfer increased hallucinogenic mushroom diversity.</title>
        <authorList>
            <person name="Reynolds H.T."/>
            <person name="Vijayakumar V."/>
            <person name="Gluck-Thaler E."/>
            <person name="Korotkin H.B."/>
            <person name="Matheny P.B."/>
            <person name="Slot J.C."/>
        </authorList>
    </citation>
    <scope>NUCLEOTIDE SEQUENCE [LARGE SCALE GENOMIC DNA]</scope>
    <source>
        <strain evidence="2 3">2629</strain>
    </source>
</reference>